<sequence length="141" mass="16541">MLVNVSYNKPELREKINAEVGKPFTLLERIKMNGVGSSKLFITSTSIEIHNLLILDKYINTCNIEMRPDGIIITFRSILETYALIIPYYKLRLYKGKAEEYSIYRDHFFIKVKANEKAVHLFMKKILDYKAKHWSSSSFLE</sequence>
<dbReference type="Proteomes" id="UP000184225">
    <property type="component" value="Unassembled WGS sequence"/>
</dbReference>
<keyword evidence="2" id="KW-1185">Reference proteome</keyword>
<dbReference type="AlphaFoldDB" id="A0A1M6AW55"/>
<dbReference type="RefSeq" id="WP_073147824.1">
    <property type="nucleotide sequence ID" value="NZ_FQYY01000001.1"/>
</dbReference>
<dbReference type="EMBL" id="FQYY01000001">
    <property type="protein sequence ID" value="SHI40670.1"/>
    <property type="molecule type" value="Genomic_DNA"/>
</dbReference>
<protein>
    <submittedName>
        <fullName evidence="1">Uncharacterized protein</fullName>
    </submittedName>
</protein>
<organism evidence="1 2">
    <name type="scientific">Mesonia phycicola</name>
    <dbReference type="NCBI Taxonomy" id="579105"/>
    <lineage>
        <taxon>Bacteria</taxon>
        <taxon>Pseudomonadati</taxon>
        <taxon>Bacteroidota</taxon>
        <taxon>Flavobacteriia</taxon>
        <taxon>Flavobacteriales</taxon>
        <taxon>Flavobacteriaceae</taxon>
        <taxon>Mesonia</taxon>
    </lineage>
</organism>
<dbReference type="OrthoDB" id="1436588at2"/>
<accession>A0A1M6AW55</accession>
<reference evidence="1 2" key="1">
    <citation type="submission" date="2016-11" db="EMBL/GenBank/DDBJ databases">
        <authorList>
            <person name="Jaros S."/>
            <person name="Januszkiewicz K."/>
            <person name="Wedrychowicz H."/>
        </authorList>
    </citation>
    <scope>NUCLEOTIDE SEQUENCE [LARGE SCALE GENOMIC DNA]</scope>
    <source>
        <strain evidence="1 2">DSM 21425</strain>
    </source>
</reference>
<gene>
    <name evidence="1" type="ORF">SAMN04488096_101474</name>
</gene>
<evidence type="ECO:0000313" key="1">
    <source>
        <dbReference type="EMBL" id="SHI40670.1"/>
    </source>
</evidence>
<proteinExistence type="predicted"/>
<evidence type="ECO:0000313" key="2">
    <source>
        <dbReference type="Proteomes" id="UP000184225"/>
    </source>
</evidence>
<dbReference type="STRING" id="579105.SAMN04488096_101474"/>
<name>A0A1M6AW55_9FLAO</name>